<accession>A0A6J5FKP6</accession>
<proteinExistence type="predicted"/>
<keyword evidence="2" id="KW-1185">Reference proteome</keyword>
<evidence type="ECO:0000313" key="2">
    <source>
        <dbReference type="Proteomes" id="UP000494252"/>
    </source>
</evidence>
<sequence>MTPITGRGVPDWSRIGSGLPSDGFAELPNDWNWPGYCQTGPPSRGLRTVG</sequence>
<dbReference type="EMBL" id="CADIKI010000003">
    <property type="protein sequence ID" value="CAB3781960.1"/>
    <property type="molecule type" value="Genomic_DNA"/>
</dbReference>
<dbReference type="Proteomes" id="UP000494252">
    <property type="component" value="Unassembled WGS sequence"/>
</dbReference>
<dbReference type="AlphaFoldDB" id="A0A6J5FKP6"/>
<gene>
    <name evidence="1" type="ORF">LMG27177_01130</name>
</gene>
<evidence type="ECO:0000313" key="1">
    <source>
        <dbReference type="EMBL" id="CAB3781960.1"/>
    </source>
</evidence>
<reference evidence="1 2" key="1">
    <citation type="submission" date="2020-04" db="EMBL/GenBank/DDBJ databases">
        <authorList>
            <person name="De Canck E."/>
        </authorList>
    </citation>
    <scope>NUCLEOTIDE SEQUENCE [LARGE SCALE GENOMIC DNA]</scope>
    <source>
        <strain evidence="1 2">LMG 27177</strain>
    </source>
</reference>
<organism evidence="1 2">
    <name type="scientific">Paraburkholderia fynbosensis</name>
    <dbReference type="NCBI Taxonomy" id="1200993"/>
    <lineage>
        <taxon>Bacteria</taxon>
        <taxon>Pseudomonadati</taxon>
        <taxon>Pseudomonadota</taxon>
        <taxon>Betaproteobacteria</taxon>
        <taxon>Burkholderiales</taxon>
        <taxon>Burkholderiaceae</taxon>
        <taxon>Paraburkholderia</taxon>
    </lineage>
</organism>
<name>A0A6J5FKP6_9BURK</name>
<protein>
    <submittedName>
        <fullName evidence="1">Uncharacterized protein</fullName>
    </submittedName>
</protein>